<evidence type="ECO:0000313" key="2">
    <source>
        <dbReference type="Proteomes" id="UP000542720"/>
    </source>
</evidence>
<keyword evidence="2" id="KW-1185">Reference proteome</keyword>
<dbReference type="Proteomes" id="UP000542720">
    <property type="component" value="Unassembled WGS sequence"/>
</dbReference>
<accession>A0A7W4QBL4</accession>
<evidence type="ECO:0000313" key="1">
    <source>
        <dbReference type="EMBL" id="MBB2496575.1"/>
    </source>
</evidence>
<proteinExistence type="predicted"/>
<comment type="caution">
    <text evidence="1">The sequence shown here is derived from an EMBL/GenBank/DDBJ whole genome shotgun (WGS) entry which is preliminary data.</text>
</comment>
<gene>
    <name evidence="1" type="ORF">H3H51_16255</name>
</gene>
<reference evidence="1 2" key="1">
    <citation type="submission" date="2020-08" db="EMBL/GenBank/DDBJ databases">
        <authorList>
            <person name="Kim C.M."/>
        </authorList>
    </citation>
    <scope>NUCLEOTIDE SEQUENCE [LARGE SCALE GENOMIC DNA]</scope>
    <source>
        <strain evidence="1 2">UL070</strain>
    </source>
</reference>
<dbReference type="EMBL" id="JACJUD010000005">
    <property type="protein sequence ID" value="MBB2496575.1"/>
    <property type="molecule type" value="Genomic_DNA"/>
</dbReference>
<sequence length="108" mass="12255">MLDVLQLKNKVNQMSLESIRATVEELQLEGLVTGSKTPFNRVHFNTCFAEIEALLQRGGYHRQLDVIGYQGQVYALFDPARWEAVQVLRGLKDYVDATQAYAPARQRG</sequence>
<protein>
    <submittedName>
        <fullName evidence="1">Transcriptional regulator</fullName>
    </submittedName>
</protein>
<organism evidence="1 2">
    <name type="scientific">Aquipseudomonas ullengensis</name>
    <dbReference type="NCBI Taxonomy" id="2759166"/>
    <lineage>
        <taxon>Bacteria</taxon>
        <taxon>Pseudomonadati</taxon>
        <taxon>Pseudomonadota</taxon>
        <taxon>Gammaproteobacteria</taxon>
        <taxon>Pseudomonadales</taxon>
        <taxon>Pseudomonadaceae</taxon>
        <taxon>Aquipseudomonas</taxon>
    </lineage>
</organism>
<dbReference type="AlphaFoldDB" id="A0A7W4QBL4"/>
<name>A0A7W4QBL4_9GAMM</name>
<dbReference type="RefSeq" id="WP_183090107.1">
    <property type="nucleotide sequence ID" value="NZ_JACJUD010000005.1"/>
</dbReference>